<proteinExistence type="inferred from homology"/>
<sequence length="269" mass="31302">MKDAILYLREQIKYFPIAINLSKYSTKSTSMQNKFGRIWEILDPLVQLAINYIIFGVLMNRSAPDGLPPLPWMFIGMGVYSFMQHVIVTGAKSVSTQFKTTAKMKFPVSIMPTASMFGFLTELYIMVGMGLIIAMLSGYYPSMYWLQLLYYFPMLIIFSLAMSLFCSSIEVVFPDFKFFLNYIFRFLMYGSGVIFSLDHFKIIPQFLIQSQLINPFYYLIEGFRDIAFGRAWFWEKGMYNVGFILLLIILLIIGANMHMKIRDRISDYI</sequence>
<dbReference type="PANTHER" id="PTHR30413:SF10">
    <property type="entry name" value="CAPSULE POLYSACCHARIDE EXPORT INNER-MEMBRANE PROTEIN CTRC"/>
    <property type="match status" value="1"/>
</dbReference>
<keyword evidence="6 8" id="KW-1133">Transmembrane helix</keyword>
<evidence type="ECO:0000256" key="7">
    <source>
        <dbReference type="ARBA" id="ARBA00023136"/>
    </source>
</evidence>
<reference evidence="10 11" key="1">
    <citation type="submission" date="2016-10" db="EMBL/GenBank/DDBJ databases">
        <authorList>
            <person name="de Groot N.N."/>
        </authorList>
    </citation>
    <scope>NUCLEOTIDE SEQUENCE [LARGE SCALE GENOMIC DNA]</scope>
    <source>
        <strain evidence="10 11">M79</strain>
    </source>
</reference>
<feature type="transmembrane region" description="Helical" evidence="8">
    <location>
        <begin position="72"/>
        <end position="95"/>
    </location>
</feature>
<name>A0A1I4F1W8_9LACT</name>
<feature type="transmembrane region" description="Helical" evidence="8">
    <location>
        <begin position="237"/>
        <end position="255"/>
    </location>
</feature>
<dbReference type="InterPro" id="IPR013525">
    <property type="entry name" value="ABC2_TM"/>
</dbReference>
<evidence type="ECO:0000256" key="4">
    <source>
        <dbReference type="ARBA" id="ARBA00022475"/>
    </source>
</evidence>
<keyword evidence="3" id="KW-0813">Transport</keyword>
<feature type="transmembrane region" description="Helical" evidence="8">
    <location>
        <begin position="41"/>
        <end position="60"/>
    </location>
</feature>
<feature type="transmembrane region" description="Helical" evidence="8">
    <location>
        <begin position="116"/>
        <end position="136"/>
    </location>
</feature>
<evidence type="ECO:0000259" key="9">
    <source>
        <dbReference type="Pfam" id="PF01061"/>
    </source>
</evidence>
<dbReference type="OrthoDB" id="9794365at2"/>
<keyword evidence="4" id="KW-1003">Cell membrane</keyword>
<dbReference type="Pfam" id="PF01061">
    <property type="entry name" value="ABC2_membrane"/>
    <property type="match status" value="1"/>
</dbReference>
<dbReference type="GO" id="GO:0005886">
    <property type="term" value="C:plasma membrane"/>
    <property type="evidence" value="ECO:0007669"/>
    <property type="project" value="UniProtKB-SubCell"/>
</dbReference>
<accession>A0A1I4F1W8</accession>
<feature type="transmembrane region" description="Helical" evidence="8">
    <location>
        <begin position="148"/>
        <end position="166"/>
    </location>
</feature>
<protein>
    <submittedName>
        <fullName evidence="10">Teichoic acid transport system permease protein</fullName>
    </submittedName>
</protein>
<dbReference type="GO" id="GO:0015920">
    <property type="term" value="P:lipopolysaccharide transport"/>
    <property type="evidence" value="ECO:0007669"/>
    <property type="project" value="TreeGrafter"/>
</dbReference>
<feature type="transmembrane region" description="Helical" evidence="8">
    <location>
        <begin position="178"/>
        <end position="197"/>
    </location>
</feature>
<dbReference type="PANTHER" id="PTHR30413">
    <property type="entry name" value="INNER MEMBRANE TRANSPORT PERMEASE"/>
    <property type="match status" value="1"/>
</dbReference>
<dbReference type="GO" id="GO:0140359">
    <property type="term" value="F:ABC-type transporter activity"/>
    <property type="evidence" value="ECO:0007669"/>
    <property type="project" value="InterPro"/>
</dbReference>
<evidence type="ECO:0000256" key="2">
    <source>
        <dbReference type="ARBA" id="ARBA00007783"/>
    </source>
</evidence>
<evidence type="ECO:0000256" key="3">
    <source>
        <dbReference type="ARBA" id="ARBA00022448"/>
    </source>
</evidence>
<evidence type="ECO:0000256" key="8">
    <source>
        <dbReference type="SAM" id="Phobius"/>
    </source>
</evidence>
<evidence type="ECO:0000313" key="11">
    <source>
        <dbReference type="Proteomes" id="UP000181969"/>
    </source>
</evidence>
<comment type="subcellular location">
    <subcellularLocation>
        <location evidence="1">Cell membrane</location>
        <topology evidence="1">Multi-pass membrane protein</topology>
    </subcellularLocation>
</comment>
<feature type="domain" description="ABC-2 type transporter transmembrane" evidence="9">
    <location>
        <begin position="29"/>
        <end position="228"/>
    </location>
</feature>
<dbReference type="EMBL" id="FOTJ01000001">
    <property type="protein sequence ID" value="SFL11958.1"/>
    <property type="molecule type" value="Genomic_DNA"/>
</dbReference>
<dbReference type="AlphaFoldDB" id="A0A1I4F1W8"/>
<evidence type="ECO:0000256" key="5">
    <source>
        <dbReference type="ARBA" id="ARBA00022692"/>
    </source>
</evidence>
<organism evidence="10 11">
    <name type="scientific">Lactococcus garvieae</name>
    <dbReference type="NCBI Taxonomy" id="1363"/>
    <lineage>
        <taxon>Bacteria</taxon>
        <taxon>Bacillati</taxon>
        <taxon>Bacillota</taxon>
        <taxon>Bacilli</taxon>
        <taxon>Lactobacillales</taxon>
        <taxon>Streptococcaceae</taxon>
        <taxon>Lactococcus</taxon>
    </lineage>
</organism>
<gene>
    <name evidence="10" type="ORF">SAMN05216438_101372</name>
</gene>
<evidence type="ECO:0000256" key="6">
    <source>
        <dbReference type="ARBA" id="ARBA00022989"/>
    </source>
</evidence>
<evidence type="ECO:0000256" key="1">
    <source>
        <dbReference type="ARBA" id="ARBA00004651"/>
    </source>
</evidence>
<keyword evidence="7 8" id="KW-0472">Membrane</keyword>
<dbReference type="Proteomes" id="UP000181969">
    <property type="component" value="Unassembled WGS sequence"/>
</dbReference>
<comment type="similarity">
    <text evidence="2">Belongs to the ABC-2 integral membrane protein family.</text>
</comment>
<dbReference type="RefSeq" id="WP_074750191.1">
    <property type="nucleotide sequence ID" value="NZ_CAXVJC010000006.1"/>
</dbReference>
<keyword evidence="5 8" id="KW-0812">Transmembrane</keyword>
<evidence type="ECO:0000313" key="10">
    <source>
        <dbReference type="EMBL" id="SFL11958.1"/>
    </source>
</evidence>